<dbReference type="GO" id="GO:0008046">
    <property type="term" value="F:axon guidance receptor activity"/>
    <property type="evidence" value="ECO:0007669"/>
    <property type="project" value="TreeGrafter"/>
</dbReference>
<dbReference type="AlphaFoldDB" id="A0A8T0E7B5"/>
<dbReference type="InterPro" id="IPR036179">
    <property type="entry name" value="Ig-like_dom_sf"/>
</dbReference>
<reference evidence="5" key="2">
    <citation type="submission" date="2020-06" db="EMBL/GenBank/DDBJ databases">
        <authorList>
            <person name="Sheffer M."/>
        </authorList>
    </citation>
    <scope>NUCLEOTIDE SEQUENCE</scope>
</reference>
<dbReference type="InterPro" id="IPR013783">
    <property type="entry name" value="Ig-like_fold"/>
</dbReference>
<name>A0A8T0E7B5_ARGBR</name>
<dbReference type="PANTHER" id="PTHR45080:SF8">
    <property type="entry name" value="IG-LIKE DOMAIN-CONTAINING PROTEIN"/>
    <property type="match status" value="1"/>
</dbReference>
<sequence length="365" mass="40729">MFHFVMLNSVIADSGKPKIRPFQFSSDLELGMREVVNCVVTYGDPPFEFSWFKDGQLLTDLLEGITYRKSDEFMSNLIISKLGADSNGNYTCRVTNAAGFDEKSAILSDMNLLASIAFLSLHLSFSSGDAGEPRIKSFHFTRDLKLGMRESVTCAVVDGDPPFEFSWFKDGRPVTDGQGISIRKSDEYDSKLVISKVTGDSNGNYTCKASNMHGFDEKSAFLLHNTLSEREKIVRELMAMYFQQKTGIVIILCLYLIFVSAGPGEPKIKSFHFSSELELGMRETVQCNVLYGDAPFEFSWFKDGQLLKDSQSISIQKTDDYVSKLVIMKVDANSNGNYTCRVSNSKGYDQKSAFLSVKGGLLFSL</sequence>
<evidence type="ECO:0000313" key="5">
    <source>
        <dbReference type="EMBL" id="KAF8765094.1"/>
    </source>
</evidence>
<feature type="domain" description="Ig-like" evidence="4">
    <location>
        <begin position="266"/>
        <end position="356"/>
    </location>
</feature>
<dbReference type="GO" id="GO:0043025">
    <property type="term" value="C:neuronal cell body"/>
    <property type="evidence" value="ECO:0007669"/>
    <property type="project" value="TreeGrafter"/>
</dbReference>
<evidence type="ECO:0000256" key="1">
    <source>
        <dbReference type="ARBA" id="ARBA00022729"/>
    </source>
</evidence>
<evidence type="ECO:0000256" key="2">
    <source>
        <dbReference type="ARBA" id="ARBA00023157"/>
    </source>
</evidence>
<keyword evidence="2" id="KW-1015">Disulfide bond</keyword>
<accession>A0A8T0E7B5</accession>
<dbReference type="Pfam" id="PF13927">
    <property type="entry name" value="Ig_3"/>
    <property type="match status" value="1"/>
</dbReference>
<dbReference type="GO" id="GO:0005886">
    <property type="term" value="C:plasma membrane"/>
    <property type="evidence" value="ECO:0007669"/>
    <property type="project" value="TreeGrafter"/>
</dbReference>
<dbReference type="Pfam" id="PF07679">
    <property type="entry name" value="I-set"/>
    <property type="match status" value="2"/>
</dbReference>
<reference evidence="5" key="1">
    <citation type="journal article" date="2020" name="bioRxiv">
        <title>Chromosome-level reference genome of the European wasp spider Argiope bruennichi: a resource for studies on range expansion and evolutionary adaptation.</title>
        <authorList>
            <person name="Sheffer M.M."/>
            <person name="Hoppe A."/>
            <person name="Krehenwinkel H."/>
            <person name="Uhl G."/>
            <person name="Kuss A.W."/>
            <person name="Jensen L."/>
            <person name="Jensen C."/>
            <person name="Gillespie R.G."/>
            <person name="Hoff K.J."/>
            <person name="Prost S."/>
        </authorList>
    </citation>
    <scope>NUCLEOTIDE SEQUENCE</scope>
</reference>
<feature type="domain" description="Ig-like" evidence="4">
    <location>
        <begin position="133"/>
        <end position="228"/>
    </location>
</feature>
<dbReference type="GO" id="GO:0030424">
    <property type="term" value="C:axon"/>
    <property type="evidence" value="ECO:0007669"/>
    <property type="project" value="TreeGrafter"/>
</dbReference>
<dbReference type="InterPro" id="IPR013098">
    <property type="entry name" value="Ig_I-set"/>
</dbReference>
<keyword evidence="1" id="KW-0732">Signal</keyword>
<gene>
    <name evidence="5" type="ORF">HNY73_023091</name>
</gene>
<dbReference type="SMART" id="SM00409">
    <property type="entry name" value="IG"/>
    <property type="match status" value="3"/>
</dbReference>
<feature type="domain" description="Ig-like" evidence="4">
    <location>
        <begin position="17"/>
        <end position="108"/>
    </location>
</feature>
<protein>
    <submittedName>
        <fullName evidence="5">Titin like protein</fullName>
    </submittedName>
</protein>
<keyword evidence="6" id="KW-1185">Reference proteome</keyword>
<dbReference type="SMART" id="SM00408">
    <property type="entry name" value="IGc2"/>
    <property type="match status" value="3"/>
</dbReference>
<dbReference type="Gene3D" id="2.60.40.10">
    <property type="entry name" value="Immunoglobulins"/>
    <property type="match status" value="3"/>
</dbReference>
<evidence type="ECO:0000313" key="6">
    <source>
        <dbReference type="Proteomes" id="UP000807504"/>
    </source>
</evidence>
<dbReference type="InterPro" id="IPR003598">
    <property type="entry name" value="Ig_sub2"/>
</dbReference>
<comment type="caution">
    <text evidence="5">The sequence shown here is derived from an EMBL/GenBank/DDBJ whole genome shotgun (WGS) entry which is preliminary data.</text>
</comment>
<dbReference type="InterPro" id="IPR007110">
    <property type="entry name" value="Ig-like_dom"/>
</dbReference>
<dbReference type="SUPFAM" id="SSF48726">
    <property type="entry name" value="Immunoglobulin"/>
    <property type="match status" value="3"/>
</dbReference>
<dbReference type="InterPro" id="IPR003599">
    <property type="entry name" value="Ig_sub"/>
</dbReference>
<dbReference type="GO" id="GO:0050808">
    <property type="term" value="P:synapse organization"/>
    <property type="evidence" value="ECO:0007669"/>
    <property type="project" value="TreeGrafter"/>
</dbReference>
<dbReference type="EMBL" id="JABXBU010002231">
    <property type="protein sequence ID" value="KAF8765094.1"/>
    <property type="molecule type" value="Genomic_DNA"/>
</dbReference>
<proteinExistence type="predicted"/>
<dbReference type="PANTHER" id="PTHR45080">
    <property type="entry name" value="CONTACTIN 5"/>
    <property type="match status" value="1"/>
</dbReference>
<keyword evidence="3" id="KW-0393">Immunoglobulin domain</keyword>
<evidence type="ECO:0000256" key="3">
    <source>
        <dbReference type="ARBA" id="ARBA00023319"/>
    </source>
</evidence>
<dbReference type="GO" id="GO:0007156">
    <property type="term" value="P:homophilic cell adhesion via plasma membrane adhesion molecules"/>
    <property type="evidence" value="ECO:0007669"/>
    <property type="project" value="TreeGrafter"/>
</dbReference>
<evidence type="ECO:0000259" key="4">
    <source>
        <dbReference type="PROSITE" id="PS50835"/>
    </source>
</evidence>
<dbReference type="FunFam" id="2.60.40.10:FF:000333">
    <property type="entry name" value="Down syndrome cell adhesion molecule"/>
    <property type="match status" value="3"/>
</dbReference>
<organism evidence="5 6">
    <name type="scientific">Argiope bruennichi</name>
    <name type="common">Wasp spider</name>
    <name type="synonym">Aranea bruennichi</name>
    <dbReference type="NCBI Taxonomy" id="94029"/>
    <lineage>
        <taxon>Eukaryota</taxon>
        <taxon>Metazoa</taxon>
        <taxon>Ecdysozoa</taxon>
        <taxon>Arthropoda</taxon>
        <taxon>Chelicerata</taxon>
        <taxon>Arachnida</taxon>
        <taxon>Araneae</taxon>
        <taxon>Araneomorphae</taxon>
        <taxon>Entelegynae</taxon>
        <taxon>Araneoidea</taxon>
        <taxon>Araneidae</taxon>
        <taxon>Argiope</taxon>
    </lineage>
</organism>
<dbReference type="PROSITE" id="PS50835">
    <property type="entry name" value="IG_LIKE"/>
    <property type="match status" value="3"/>
</dbReference>
<dbReference type="InterPro" id="IPR050958">
    <property type="entry name" value="Cell_Adh-Cytoskel_Orgn"/>
</dbReference>
<dbReference type="Proteomes" id="UP000807504">
    <property type="component" value="Unassembled WGS sequence"/>
</dbReference>